<dbReference type="Pfam" id="PF25989">
    <property type="entry name" value="YknX_C"/>
    <property type="match status" value="1"/>
</dbReference>
<dbReference type="HOGENOM" id="CLU_018816_14_2_6"/>
<feature type="domain" description="YknX-like C-terminal permuted SH3-like" evidence="6">
    <location>
        <begin position="339"/>
        <end position="405"/>
    </location>
</feature>
<dbReference type="Gene3D" id="2.40.420.20">
    <property type="match status" value="1"/>
</dbReference>
<protein>
    <submittedName>
        <fullName evidence="7">Acriflavin resistance protein</fullName>
    </submittedName>
</protein>
<dbReference type="InterPro" id="IPR058792">
    <property type="entry name" value="Beta-barrel_RND_2"/>
</dbReference>
<evidence type="ECO:0000259" key="5">
    <source>
        <dbReference type="Pfam" id="PF25954"/>
    </source>
</evidence>
<feature type="domain" description="CusB-like beta-barrel" evidence="5">
    <location>
        <begin position="253"/>
        <end position="325"/>
    </location>
</feature>
<dbReference type="Pfam" id="PF25917">
    <property type="entry name" value="BSH_RND"/>
    <property type="match status" value="1"/>
</dbReference>
<dbReference type="Gene3D" id="2.40.30.170">
    <property type="match status" value="1"/>
</dbReference>
<evidence type="ECO:0000259" key="4">
    <source>
        <dbReference type="Pfam" id="PF25917"/>
    </source>
</evidence>
<dbReference type="Gene3D" id="2.40.50.100">
    <property type="match status" value="1"/>
</dbReference>
<dbReference type="STRING" id="314278.NB231_17173"/>
<comment type="similarity">
    <text evidence="1">Belongs to the membrane fusion protein (MFP) (TC 8.A.1) family.</text>
</comment>
<feature type="domain" description="Multidrug resistance protein MdtA-like barrel-sandwich hybrid" evidence="4">
    <location>
        <begin position="82"/>
        <end position="229"/>
    </location>
</feature>
<dbReference type="Gene3D" id="1.10.287.470">
    <property type="entry name" value="Helix hairpin bin"/>
    <property type="match status" value="1"/>
</dbReference>
<dbReference type="EMBL" id="AAOF01000001">
    <property type="protein sequence ID" value="EAR23573.1"/>
    <property type="molecule type" value="Genomic_DNA"/>
</dbReference>
<accession>A4BMN5</accession>
<keyword evidence="2" id="KW-0175">Coiled coil</keyword>
<sequence length="411" mass="44617">MTDTDLLSQLRIDPNQREADAKSRWPWLMIAAILLLALAGGGGWYWVWGRVVVVEAVAAAPLSAATADTAVLDATGYVTARREATVSSKITGKLVAVPIEEGDRVSEGQVLARLDDRDVKARLQLAHAQLAAAKAAIADLDAQLEEAQLDLDRQRALSKRGATAKQTLDSARIKVTRLRAQLKAQRAQIEVAEAQRRIAQVDLVANTIIRAPFTGVIVAKTAQPGEMVSPVSAGGGFTRTGICTIVDMSSREIEVDVNEAYINRVKPKQPVEAVLDAYPRWKIPAEVIAIIPTADRSKATVRVRIAIKQLDPRILPNMGVRVSFLNERPAPARRAPQGVVVPTTAIVQRDGHNVVFVVDQKRAQQRNVTLGQSYGDLRQIESGLKIGEHVVRDPTMELTDGTWIKTKSSGA</sequence>
<evidence type="ECO:0000259" key="6">
    <source>
        <dbReference type="Pfam" id="PF25989"/>
    </source>
</evidence>
<dbReference type="GO" id="GO:0015562">
    <property type="term" value="F:efflux transmembrane transporter activity"/>
    <property type="evidence" value="ECO:0007669"/>
    <property type="project" value="TreeGrafter"/>
</dbReference>
<dbReference type="RefSeq" id="WP_005005052.1">
    <property type="nucleotide sequence ID" value="NZ_CH672427.1"/>
</dbReference>
<reference evidence="7 8" key="1">
    <citation type="submission" date="2006-02" db="EMBL/GenBank/DDBJ databases">
        <authorList>
            <person name="Waterbury J."/>
            <person name="Ferriera S."/>
            <person name="Johnson J."/>
            <person name="Kravitz S."/>
            <person name="Halpern A."/>
            <person name="Remington K."/>
            <person name="Beeson K."/>
            <person name="Tran B."/>
            <person name="Rogers Y.-H."/>
            <person name="Friedman R."/>
            <person name="Venter J.C."/>
        </authorList>
    </citation>
    <scope>NUCLEOTIDE SEQUENCE [LARGE SCALE GENOMIC DNA]</scope>
    <source>
        <strain evidence="7 8">Nb-231</strain>
    </source>
</reference>
<dbReference type="Pfam" id="PF25954">
    <property type="entry name" value="Beta-barrel_RND_2"/>
    <property type="match status" value="1"/>
</dbReference>
<gene>
    <name evidence="7" type="ORF">NB231_17173</name>
</gene>
<dbReference type="SUPFAM" id="SSF111369">
    <property type="entry name" value="HlyD-like secretion proteins"/>
    <property type="match status" value="1"/>
</dbReference>
<evidence type="ECO:0000256" key="2">
    <source>
        <dbReference type="SAM" id="Coils"/>
    </source>
</evidence>
<feature type="transmembrane region" description="Helical" evidence="3">
    <location>
        <begin position="27"/>
        <end position="48"/>
    </location>
</feature>
<dbReference type="OrthoDB" id="1185083at2"/>
<dbReference type="Proteomes" id="UP000003374">
    <property type="component" value="Unassembled WGS sequence"/>
</dbReference>
<dbReference type="InterPro" id="IPR058637">
    <property type="entry name" value="YknX-like_C"/>
</dbReference>
<dbReference type="InterPro" id="IPR058625">
    <property type="entry name" value="MdtA-like_BSH"/>
</dbReference>
<evidence type="ECO:0000313" key="7">
    <source>
        <dbReference type="EMBL" id="EAR23573.1"/>
    </source>
</evidence>
<dbReference type="GO" id="GO:1990281">
    <property type="term" value="C:efflux pump complex"/>
    <property type="evidence" value="ECO:0007669"/>
    <property type="project" value="TreeGrafter"/>
</dbReference>
<dbReference type="eggNOG" id="COG0845">
    <property type="taxonomic scope" value="Bacteria"/>
</dbReference>
<dbReference type="AlphaFoldDB" id="A4BMN5"/>
<evidence type="ECO:0000256" key="1">
    <source>
        <dbReference type="ARBA" id="ARBA00009477"/>
    </source>
</evidence>
<evidence type="ECO:0000313" key="8">
    <source>
        <dbReference type="Proteomes" id="UP000003374"/>
    </source>
</evidence>
<keyword evidence="8" id="KW-1185">Reference proteome</keyword>
<dbReference type="PANTHER" id="PTHR30469">
    <property type="entry name" value="MULTIDRUG RESISTANCE PROTEIN MDTA"/>
    <property type="match status" value="1"/>
</dbReference>
<evidence type="ECO:0000256" key="3">
    <source>
        <dbReference type="SAM" id="Phobius"/>
    </source>
</evidence>
<keyword evidence="3" id="KW-0472">Membrane</keyword>
<keyword evidence="3" id="KW-0812">Transmembrane</keyword>
<dbReference type="PANTHER" id="PTHR30469:SF38">
    <property type="entry name" value="HLYD FAMILY SECRETION PROTEIN"/>
    <property type="match status" value="1"/>
</dbReference>
<proteinExistence type="inferred from homology"/>
<dbReference type="NCBIfam" id="TIGR01730">
    <property type="entry name" value="RND_mfp"/>
    <property type="match status" value="1"/>
</dbReference>
<feature type="coiled-coil region" evidence="2">
    <location>
        <begin position="123"/>
        <end position="204"/>
    </location>
</feature>
<name>A4BMN5_9GAMM</name>
<organism evidence="7 8">
    <name type="scientific">Nitrococcus mobilis Nb-231</name>
    <dbReference type="NCBI Taxonomy" id="314278"/>
    <lineage>
        <taxon>Bacteria</taxon>
        <taxon>Pseudomonadati</taxon>
        <taxon>Pseudomonadota</taxon>
        <taxon>Gammaproteobacteria</taxon>
        <taxon>Chromatiales</taxon>
        <taxon>Ectothiorhodospiraceae</taxon>
        <taxon>Nitrococcus</taxon>
    </lineage>
</organism>
<dbReference type="InterPro" id="IPR006143">
    <property type="entry name" value="RND_pump_MFP"/>
</dbReference>
<keyword evidence="3" id="KW-1133">Transmembrane helix</keyword>
<comment type="caution">
    <text evidence="7">The sequence shown here is derived from an EMBL/GenBank/DDBJ whole genome shotgun (WGS) entry which is preliminary data.</text>
</comment>